<dbReference type="KEGG" id="rher:EHE19_012905"/>
<reference evidence="1 2" key="1">
    <citation type="submission" date="2020-09" db="EMBL/GenBank/DDBJ databases">
        <title>Characterization and genome sequencing of Ruminiclostridium sp. nov. MA18.</title>
        <authorList>
            <person name="Rettenmaier R."/>
            <person name="Kowollik M.-L."/>
            <person name="Liebl W."/>
            <person name="Zverlov V."/>
        </authorList>
    </citation>
    <scope>NUCLEOTIDE SEQUENCE [LARGE SCALE GENOMIC DNA]</scope>
    <source>
        <strain evidence="1 2">MA18</strain>
    </source>
</reference>
<dbReference type="EMBL" id="CP061336">
    <property type="protein sequence ID" value="QNU65798.1"/>
    <property type="molecule type" value="Genomic_DNA"/>
</dbReference>
<dbReference type="Proteomes" id="UP000306409">
    <property type="component" value="Chromosome"/>
</dbReference>
<gene>
    <name evidence="1" type="ORF">EHE19_012905</name>
</gene>
<keyword evidence="2" id="KW-1185">Reference proteome</keyword>
<name>A0A7H1VK86_9FIRM</name>
<evidence type="ECO:0000313" key="1">
    <source>
        <dbReference type="EMBL" id="QNU65798.1"/>
    </source>
</evidence>
<evidence type="ECO:0000313" key="2">
    <source>
        <dbReference type="Proteomes" id="UP000306409"/>
    </source>
</evidence>
<dbReference type="AlphaFoldDB" id="A0A7H1VK86"/>
<organism evidence="1 2">
    <name type="scientific">Ruminiclostridium herbifermentans</name>
    <dbReference type="NCBI Taxonomy" id="2488810"/>
    <lineage>
        <taxon>Bacteria</taxon>
        <taxon>Bacillati</taxon>
        <taxon>Bacillota</taxon>
        <taxon>Clostridia</taxon>
        <taxon>Eubacteriales</taxon>
        <taxon>Oscillospiraceae</taxon>
        <taxon>Ruminiclostridium</taxon>
    </lineage>
</organism>
<protein>
    <submittedName>
        <fullName evidence="1">Uncharacterized protein</fullName>
    </submittedName>
</protein>
<dbReference type="RefSeq" id="WP_190530308.1">
    <property type="nucleotide sequence ID" value="NZ_CP061336.1"/>
</dbReference>
<accession>A0A7H1VK86</accession>
<sequence length="87" mass="10246">MYEGHPENPIDLSEYNAGENIYIYLSYFESNADWDSEKGQGQEIHIWECGKLHFSTVKPVDIKKNILLARVVPIEVYDEKTKKRNHY</sequence>
<proteinExistence type="predicted"/>